<dbReference type="EMBL" id="VOSB01000020">
    <property type="protein sequence ID" value="TXE16167.1"/>
    <property type="molecule type" value="Genomic_DNA"/>
</dbReference>
<name>A0A5C7B8C8_9FLAO</name>
<dbReference type="Proteomes" id="UP000321938">
    <property type="component" value="Unassembled WGS sequence"/>
</dbReference>
<dbReference type="RefSeq" id="WP_028871150.1">
    <property type="nucleotide sequence ID" value="NZ_VOSB01000020.1"/>
</dbReference>
<protein>
    <recommendedName>
        <fullName evidence="3">STAS/SEC14 domain-containing protein</fullName>
    </recommendedName>
</protein>
<dbReference type="STRING" id="1123037.GCA_000425305_01135"/>
<reference evidence="1 2" key="1">
    <citation type="submission" date="2019-08" db="EMBL/GenBank/DDBJ databases">
        <title>Genome of Psychroserpens burtonensis ACAM 167.</title>
        <authorList>
            <person name="Bowman J.P."/>
        </authorList>
    </citation>
    <scope>NUCLEOTIDE SEQUENCE [LARGE SCALE GENOMIC DNA]</scope>
    <source>
        <strain evidence="1 2">ACAM 167</strain>
    </source>
</reference>
<evidence type="ECO:0000313" key="1">
    <source>
        <dbReference type="EMBL" id="TXE16167.1"/>
    </source>
</evidence>
<organism evidence="1 2">
    <name type="scientific">Psychroserpens burtonensis</name>
    <dbReference type="NCBI Taxonomy" id="49278"/>
    <lineage>
        <taxon>Bacteria</taxon>
        <taxon>Pseudomonadati</taxon>
        <taxon>Bacteroidota</taxon>
        <taxon>Flavobacteriia</taxon>
        <taxon>Flavobacteriales</taxon>
        <taxon>Flavobacteriaceae</taxon>
        <taxon>Psychroserpens</taxon>
    </lineage>
</organism>
<accession>A0A5C7B8C8</accession>
<keyword evidence="2" id="KW-1185">Reference proteome</keyword>
<evidence type="ECO:0000313" key="2">
    <source>
        <dbReference type="Proteomes" id="UP000321938"/>
    </source>
</evidence>
<sequence>MKVFILPFGKINLINPHIAEVIINEGTILDKPEVEAYQNLLRSQLKPPFSVLINMENAYSYTFEAQLAMGDLKDIVYRAVVVYNHNAEMATKIIMNLNKNNNWNIRLFRERQEALDWLHINVNNRSAV</sequence>
<dbReference type="AlphaFoldDB" id="A0A5C7B8C8"/>
<gene>
    <name evidence="1" type="ORF">ES692_13625</name>
</gene>
<proteinExistence type="predicted"/>
<evidence type="ECO:0008006" key="3">
    <source>
        <dbReference type="Google" id="ProtNLM"/>
    </source>
</evidence>
<dbReference type="OrthoDB" id="1443546at2"/>
<comment type="caution">
    <text evidence="1">The sequence shown here is derived from an EMBL/GenBank/DDBJ whole genome shotgun (WGS) entry which is preliminary data.</text>
</comment>